<dbReference type="InterPro" id="IPR003593">
    <property type="entry name" value="AAA+_ATPase"/>
</dbReference>
<dbReference type="InterPro" id="IPR003439">
    <property type="entry name" value="ABC_transporter-like_ATP-bd"/>
</dbReference>
<dbReference type="EMBL" id="OBMT01000003">
    <property type="protein sequence ID" value="SOC03066.1"/>
    <property type="molecule type" value="Genomic_DNA"/>
</dbReference>
<keyword evidence="2" id="KW-0813">Transport</keyword>
<dbReference type="GO" id="GO:0016887">
    <property type="term" value="F:ATP hydrolysis activity"/>
    <property type="evidence" value="ECO:0007669"/>
    <property type="project" value="InterPro"/>
</dbReference>
<keyword evidence="5" id="KW-0547">Nucleotide-binding</keyword>
<comment type="similarity">
    <text evidence="1">Belongs to the ABC transporter superfamily.</text>
</comment>
<evidence type="ECO:0000256" key="3">
    <source>
        <dbReference type="ARBA" id="ARBA00022475"/>
    </source>
</evidence>
<evidence type="ECO:0000256" key="6">
    <source>
        <dbReference type="ARBA" id="ARBA00022840"/>
    </source>
</evidence>
<keyword evidence="7" id="KW-0408">Iron</keyword>
<dbReference type="PANTHER" id="PTHR42781">
    <property type="entry name" value="SPERMIDINE/PUTRESCINE IMPORT ATP-BINDING PROTEIN POTA"/>
    <property type="match status" value="1"/>
</dbReference>
<dbReference type="PANTHER" id="PTHR42781:SF4">
    <property type="entry name" value="SPERMIDINE_PUTRESCINE IMPORT ATP-BINDING PROTEIN POTA"/>
    <property type="match status" value="1"/>
</dbReference>
<dbReference type="GO" id="GO:0005524">
    <property type="term" value="F:ATP binding"/>
    <property type="evidence" value="ECO:0007669"/>
    <property type="project" value="UniProtKB-KW"/>
</dbReference>
<dbReference type="SMART" id="SM00382">
    <property type="entry name" value="AAA"/>
    <property type="match status" value="1"/>
</dbReference>
<dbReference type="InterPro" id="IPR015853">
    <property type="entry name" value="ABC_transpr_FbpC"/>
</dbReference>
<name>A0A285S783_9RHOB</name>
<evidence type="ECO:0000256" key="1">
    <source>
        <dbReference type="ARBA" id="ARBA00005417"/>
    </source>
</evidence>
<dbReference type="AlphaFoldDB" id="A0A285S783"/>
<sequence length="370" mass="39321">MTLVEHRTSPLGRSISLAGLHLGYDGADVITDLSLDVAAGEFIALLGESGCGKTTILRALAGFVPVRAGGIAVDGVDMSQTAPEARGMAMMFQSYALWPHMTVAQNIGYGLKLRRHPRDVIRARVAEMAAMVGLEDLTGRRVSDLSGGQRQRVALARALAIDPPVLLLDEPLSNLDAGIRASMRHEIRALQQRLGLTTILVTHDREEAMSMADRIVILQEGRIAQAGRPEEVWHRPASPYVARFMGVDNRLAARLEGGLLCVGPAALSLTGALHAPQGLAEGAAEVMFRAETVRLEPPPGPSLSLAGEVLSHSYLGSVYRHEVAIGADRIMVDAPTRHGTGARVDLHVPATALCLFPARSESAATGQEAA</sequence>
<dbReference type="SUPFAM" id="SSF50331">
    <property type="entry name" value="MOP-like"/>
    <property type="match status" value="1"/>
</dbReference>
<dbReference type="GO" id="GO:0043190">
    <property type="term" value="C:ATP-binding cassette (ABC) transporter complex"/>
    <property type="evidence" value="ECO:0007669"/>
    <property type="project" value="InterPro"/>
</dbReference>
<keyword evidence="12" id="KW-1185">Reference proteome</keyword>
<evidence type="ECO:0000256" key="2">
    <source>
        <dbReference type="ARBA" id="ARBA00022448"/>
    </source>
</evidence>
<dbReference type="GO" id="GO:0015408">
    <property type="term" value="F:ABC-type ferric iron transporter activity"/>
    <property type="evidence" value="ECO:0007669"/>
    <property type="project" value="InterPro"/>
</dbReference>
<dbReference type="SUPFAM" id="SSF52540">
    <property type="entry name" value="P-loop containing nucleoside triphosphate hydrolases"/>
    <property type="match status" value="1"/>
</dbReference>
<protein>
    <submittedName>
        <fullName evidence="11">Carbohydrate ABC transporter ATP-binding protein (CUT1 family)</fullName>
    </submittedName>
</protein>
<evidence type="ECO:0000313" key="11">
    <source>
        <dbReference type="EMBL" id="SOC03066.1"/>
    </source>
</evidence>
<dbReference type="OrthoDB" id="9809450at2"/>
<dbReference type="RefSeq" id="WP_097069485.1">
    <property type="nucleotide sequence ID" value="NZ_OBMT01000003.1"/>
</dbReference>
<feature type="domain" description="ABC transporter" evidence="10">
    <location>
        <begin position="15"/>
        <end position="245"/>
    </location>
</feature>
<dbReference type="PROSITE" id="PS50893">
    <property type="entry name" value="ABC_TRANSPORTER_2"/>
    <property type="match status" value="1"/>
</dbReference>
<proteinExistence type="inferred from homology"/>
<dbReference type="FunFam" id="3.40.50.300:FF:000042">
    <property type="entry name" value="Maltose/maltodextrin ABC transporter, ATP-binding protein"/>
    <property type="match status" value="1"/>
</dbReference>
<reference evidence="12" key="1">
    <citation type="submission" date="2017-08" db="EMBL/GenBank/DDBJ databases">
        <authorList>
            <person name="Varghese N."/>
            <person name="Submissions S."/>
        </authorList>
    </citation>
    <scope>NUCLEOTIDE SEQUENCE [LARGE SCALE GENOMIC DNA]</scope>
    <source>
        <strain evidence="12">JA276</strain>
    </source>
</reference>
<accession>A0A285S783</accession>
<dbReference type="Pfam" id="PF00005">
    <property type="entry name" value="ABC_tran"/>
    <property type="match status" value="1"/>
</dbReference>
<organism evidence="11 12">
    <name type="scientific">Rhodobacter maris</name>
    <dbReference type="NCBI Taxonomy" id="446682"/>
    <lineage>
        <taxon>Bacteria</taxon>
        <taxon>Pseudomonadati</taxon>
        <taxon>Pseudomonadota</taxon>
        <taxon>Alphaproteobacteria</taxon>
        <taxon>Rhodobacterales</taxon>
        <taxon>Rhodobacter group</taxon>
        <taxon>Rhodobacter</taxon>
    </lineage>
</organism>
<keyword evidence="6 11" id="KW-0067">ATP-binding</keyword>
<dbReference type="InterPro" id="IPR017871">
    <property type="entry name" value="ABC_transporter-like_CS"/>
</dbReference>
<dbReference type="Pfam" id="PF08402">
    <property type="entry name" value="TOBE_2"/>
    <property type="match status" value="1"/>
</dbReference>
<dbReference type="Gene3D" id="3.40.50.300">
    <property type="entry name" value="P-loop containing nucleotide triphosphate hydrolases"/>
    <property type="match status" value="1"/>
</dbReference>
<dbReference type="InterPro" id="IPR008995">
    <property type="entry name" value="Mo/tungstate-bd_C_term_dom"/>
</dbReference>
<evidence type="ECO:0000256" key="9">
    <source>
        <dbReference type="ARBA" id="ARBA00023136"/>
    </source>
</evidence>
<keyword evidence="9" id="KW-0472">Membrane</keyword>
<evidence type="ECO:0000256" key="8">
    <source>
        <dbReference type="ARBA" id="ARBA00023065"/>
    </source>
</evidence>
<dbReference type="PROSITE" id="PS00211">
    <property type="entry name" value="ABC_TRANSPORTER_1"/>
    <property type="match status" value="1"/>
</dbReference>
<keyword evidence="3" id="KW-1003">Cell membrane</keyword>
<evidence type="ECO:0000256" key="4">
    <source>
        <dbReference type="ARBA" id="ARBA00022496"/>
    </source>
</evidence>
<evidence type="ECO:0000259" key="10">
    <source>
        <dbReference type="PROSITE" id="PS50893"/>
    </source>
</evidence>
<dbReference type="CDD" id="cd03259">
    <property type="entry name" value="ABC_Carb_Solutes_like"/>
    <property type="match status" value="1"/>
</dbReference>
<evidence type="ECO:0000256" key="7">
    <source>
        <dbReference type="ARBA" id="ARBA00023004"/>
    </source>
</evidence>
<keyword evidence="4" id="KW-0410">Iron transport</keyword>
<keyword evidence="8" id="KW-0406">Ion transport</keyword>
<dbReference type="Proteomes" id="UP000219111">
    <property type="component" value="Unassembled WGS sequence"/>
</dbReference>
<gene>
    <name evidence="11" type="ORF">SAMN05877831_103286</name>
</gene>
<dbReference type="InterPro" id="IPR013611">
    <property type="entry name" value="Transp-assoc_OB_typ2"/>
</dbReference>
<evidence type="ECO:0000256" key="5">
    <source>
        <dbReference type="ARBA" id="ARBA00022741"/>
    </source>
</evidence>
<evidence type="ECO:0000313" key="12">
    <source>
        <dbReference type="Proteomes" id="UP000219111"/>
    </source>
</evidence>
<dbReference type="InterPro" id="IPR027417">
    <property type="entry name" value="P-loop_NTPase"/>
</dbReference>
<dbReference type="InterPro" id="IPR050093">
    <property type="entry name" value="ABC_SmlMolc_Importer"/>
</dbReference>